<comment type="catalytic activity">
    <reaction evidence="5">
        <text>tRNA(Arg) + L-arginine + ATP = L-arginyl-tRNA(Arg) + AMP + diphosphate</text>
        <dbReference type="Rhea" id="RHEA:20301"/>
        <dbReference type="Rhea" id="RHEA-COMP:9658"/>
        <dbReference type="Rhea" id="RHEA-COMP:9673"/>
        <dbReference type="ChEBI" id="CHEBI:30616"/>
        <dbReference type="ChEBI" id="CHEBI:32682"/>
        <dbReference type="ChEBI" id="CHEBI:33019"/>
        <dbReference type="ChEBI" id="CHEBI:78442"/>
        <dbReference type="ChEBI" id="CHEBI:78513"/>
        <dbReference type="ChEBI" id="CHEBI:456215"/>
        <dbReference type="EC" id="6.1.1.19"/>
    </reaction>
</comment>
<feature type="domain" description="Arginyl tRNA synthetase N-terminal" evidence="8">
    <location>
        <begin position="4"/>
        <end position="89"/>
    </location>
</feature>
<dbReference type="InterPro" id="IPR008909">
    <property type="entry name" value="DALR_anticod-bd"/>
</dbReference>
<evidence type="ECO:0000259" key="7">
    <source>
        <dbReference type="SMART" id="SM00836"/>
    </source>
</evidence>
<dbReference type="GO" id="GO:0004814">
    <property type="term" value="F:arginine-tRNA ligase activity"/>
    <property type="evidence" value="ECO:0007669"/>
    <property type="project" value="UniProtKB-EC"/>
</dbReference>
<dbReference type="PANTHER" id="PTHR11956:SF5">
    <property type="entry name" value="ARGININE--TRNA LIGASE, CYTOPLASMIC"/>
    <property type="match status" value="1"/>
</dbReference>
<keyword evidence="4" id="KW-0067">ATP-binding</keyword>
<evidence type="ECO:0000313" key="9">
    <source>
        <dbReference type="EMBL" id="RBP72986.1"/>
    </source>
</evidence>
<dbReference type="SUPFAM" id="SSF55190">
    <property type="entry name" value="Arginyl-tRNA synthetase (ArgRS), N-terminal 'additional' domain"/>
    <property type="match status" value="1"/>
</dbReference>
<proteinExistence type="predicted"/>
<evidence type="ECO:0000256" key="3">
    <source>
        <dbReference type="ARBA" id="ARBA00022741"/>
    </source>
</evidence>
<dbReference type="SMART" id="SM01016">
    <property type="entry name" value="Arg_tRNA_synt_N"/>
    <property type="match status" value="1"/>
</dbReference>
<evidence type="ECO:0000259" key="8">
    <source>
        <dbReference type="SMART" id="SM01016"/>
    </source>
</evidence>
<evidence type="ECO:0000256" key="6">
    <source>
        <dbReference type="SAM" id="MobiDB-lite"/>
    </source>
</evidence>
<dbReference type="EC" id="6.1.1.19" evidence="1"/>
<dbReference type="PANTHER" id="PTHR11956">
    <property type="entry name" value="ARGINYL-TRNA SYNTHETASE"/>
    <property type="match status" value="1"/>
</dbReference>
<dbReference type="Gene3D" id="3.30.1360.70">
    <property type="entry name" value="Arginyl tRNA synthetase N-terminal domain"/>
    <property type="match status" value="1"/>
</dbReference>
<evidence type="ECO:0000256" key="5">
    <source>
        <dbReference type="ARBA" id="ARBA00049339"/>
    </source>
</evidence>
<evidence type="ECO:0000256" key="2">
    <source>
        <dbReference type="ARBA" id="ARBA00022598"/>
    </source>
</evidence>
<name>A0A366INC4_9MICO</name>
<dbReference type="RefSeq" id="WP_113903458.1">
    <property type="nucleotide sequence ID" value="NZ_QNSB01000003.1"/>
</dbReference>
<protein>
    <recommendedName>
        <fullName evidence="1">arginine--tRNA ligase</fullName>
        <ecNumber evidence="1">6.1.1.19</ecNumber>
    </recommendedName>
</protein>
<dbReference type="InterPro" id="IPR036695">
    <property type="entry name" value="Arg-tRNA-synth_N_sf"/>
</dbReference>
<dbReference type="EMBL" id="QNSB01000003">
    <property type="protein sequence ID" value="RBP72986.1"/>
    <property type="molecule type" value="Genomic_DNA"/>
</dbReference>
<gene>
    <name evidence="9" type="ORF">DFO65_103280</name>
</gene>
<dbReference type="GO" id="GO:0006420">
    <property type="term" value="P:arginyl-tRNA aminoacylation"/>
    <property type="evidence" value="ECO:0007669"/>
    <property type="project" value="InterPro"/>
</dbReference>
<dbReference type="GO" id="GO:0005737">
    <property type="term" value="C:cytoplasm"/>
    <property type="evidence" value="ECO:0007669"/>
    <property type="project" value="InterPro"/>
</dbReference>
<dbReference type="GO" id="GO:0005524">
    <property type="term" value="F:ATP binding"/>
    <property type="evidence" value="ECO:0007669"/>
    <property type="project" value="UniProtKB-KW"/>
</dbReference>
<dbReference type="InterPro" id="IPR009080">
    <property type="entry name" value="tRNAsynth_Ia_anticodon-bd"/>
</dbReference>
<feature type="domain" description="DALR anticodon binding" evidence="7">
    <location>
        <begin position="142"/>
        <end position="275"/>
    </location>
</feature>
<sequence>MTPELLQTALTRALSTACGRVVDLPATVTLVRAKDPGRGHWTSNIALQTAAVLGRAPRDLAIDIAALLRAEPGVRSVEVSGPGFLTITPSAPAAQLAAAILSSASDRDAVEPAPAAEPAPASAQSGSAPSEPMPDDAVLDEVRVAHALARRIERVAVATGVARLAAAAPADAGLGEASAAGGAVEAGTDEAETALLTALVDFPRVAGDAVPARIVRHLQGLAEVFHRWVDSHPVIPTIDEDVTGVHAERLLLDRAVGVVLGDGLRLLGATAPERM</sequence>
<accession>A0A366INC4</accession>
<keyword evidence="2" id="KW-0436">Ligase</keyword>
<evidence type="ECO:0000256" key="1">
    <source>
        <dbReference type="ARBA" id="ARBA00012837"/>
    </source>
</evidence>
<dbReference type="Pfam" id="PF03485">
    <property type="entry name" value="Arg_tRNA_synt_N"/>
    <property type="match status" value="1"/>
</dbReference>
<dbReference type="Proteomes" id="UP000253509">
    <property type="component" value="Unassembled WGS sequence"/>
</dbReference>
<keyword evidence="10" id="KW-1185">Reference proteome</keyword>
<dbReference type="InterPro" id="IPR005148">
    <property type="entry name" value="Arg-tRNA-synth_N"/>
</dbReference>
<feature type="compositionally biased region" description="Low complexity" evidence="6">
    <location>
        <begin position="111"/>
        <end position="130"/>
    </location>
</feature>
<dbReference type="Gene3D" id="1.10.730.10">
    <property type="entry name" value="Isoleucyl-tRNA Synthetase, Domain 1"/>
    <property type="match status" value="1"/>
</dbReference>
<organism evidence="9 10">
    <name type="scientific">Brevibacterium celere</name>
    <dbReference type="NCBI Taxonomy" id="225845"/>
    <lineage>
        <taxon>Bacteria</taxon>
        <taxon>Bacillati</taxon>
        <taxon>Actinomycetota</taxon>
        <taxon>Actinomycetes</taxon>
        <taxon>Micrococcales</taxon>
        <taxon>Brevibacteriaceae</taxon>
        <taxon>Brevibacterium</taxon>
    </lineage>
</organism>
<keyword evidence="3" id="KW-0547">Nucleotide-binding</keyword>
<dbReference type="AlphaFoldDB" id="A0A366INC4"/>
<dbReference type="SUPFAM" id="SSF47323">
    <property type="entry name" value="Anticodon-binding domain of a subclass of class I aminoacyl-tRNA synthetases"/>
    <property type="match status" value="1"/>
</dbReference>
<reference evidence="9 10" key="1">
    <citation type="submission" date="2018-06" db="EMBL/GenBank/DDBJ databases">
        <title>Freshwater and sediment microbial communities from various areas in North America, analyzing microbe dynamics in response to fracking.</title>
        <authorList>
            <person name="Lamendella R."/>
        </authorList>
    </citation>
    <scope>NUCLEOTIDE SEQUENCE [LARGE SCALE GENOMIC DNA]</scope>
    <source>
        <strain evidence="9 10">3b_TX</strain>
    </source>
</reference>
<comment type="caution">
    <text evidence="9">The sequence shown here is derived from an EMBL/GenBank/DDBJ whole genome shotgun (WGS) entry which is preliminary data.</text>
</comment>
<keyword evidence="9" id="KW-0030">Aminoacyl-tRNA synthetase</keyword>
<feature type="region of interest" description="Disordered" evidence="6">
    <location>
        <begin position="108"/>
        <end position="135"/>
    </location>
</feature>
<dbReference type="SMART" id="SM00836">
    <property type="entry name" value="DALR_1"/>
    <property type="match status" value="1"/>
</dbReference>
<evidence type="ECO:0000256" key="4">
    <source>
        <dbReference type="ARBA" id="ARBA00022840"/>
    </source>
</evidence>
<evidence type="ECO:0000313" key="10">
    <source>
        <dbReference type="Proteomes" id="UP000253509"/>
    </source>
</evidence>
<dbReference type="Pfam" id="PF05746">
    <property type="entry name" value="DALR_1"/>
    <property type="match status" value="1"/>
</dbReference>
<dbReference type="InterPro" id="IPR001278">
    <property type="entry name" value="Arg-tRNA-ligase"/>
</dbReference>